<evidence type="ECO:0000256" key="1">
    <source>
        <dbReference type="ARBA" id="ARBA00004141"/>
    </source>
</evidence>
<feature type="domain" description="ABC-2 type transporter transmembrane" evidence="6">
    <location>
        <begin position="18"/>
        <end position="385"/>
    </location>
</feature>
<organism evidence="7 8">
    <name type="scientific">Fluviicola chungangensis</name>
    <dbReference type="NCBI Taxonomy" id="2597671"/>
    <lineage>
        <taxon>Bacteria</taxon>
        <taxon>Pseudomonadati</taxon>
        <taxon>Bacteroidota</taxon>
        <taxon>Flavobacteriia</taxon>
        <taxon>Flavobacteriales</taxon>
        <taxon>Crocinitomicaceae</taxon>
        <taxon>Fluviicola</taxon>
    </lineage>
</organism>
<dbReference type="EMBL" id="VLPL01000009">
    <property type="protein sequence ID" value="TSJ40108.1"/>
    <property type="molecule type" value="Genomic_DNA"/>
</dbReference>
<keyword evidence="3 5" id="KW-1133">Transmembrane helix</keyword>
<reference evidence="7 8" key="1">
    <citation type="submission" date="2019-07" db="EMBL/GenBank/DDBJ databases">
        <authorList>
            <person name="Huq M.A."/>
        </authorList>
    </citation>
    <scope>NUCLEOTIDE SEQUENCE [LARGE SCALE GENOMIC DNA]</scope>
    <source>
        <strain evidence="7 8">MAH-3</strain>
    </source>
</reference>
<accession>A0A556MJM7</accession>
<evidence type="ECO:0000256" key="3">
    <source>
        <dbReference type="ARBA" id="ARBA00022989"/>
    </source>
</evidence>
<feature type="transmembrane region" description="Helical" evidence="5">
    <location>
        <begin position="363"/>
        <end position="385"/>
    </location>
</feature>
<gene>
    <name evidence="7" type="ORF">FO442_16040</name>
</gene>
<sequence>MIFTVFKKELRDTLRDRRTVMMMIVIPTLVFPMIMSIFMSVSESFEKKAAEKKVKIGLVSNQAGSLESDLLKVPEALGKKEFIPFTDTISLVKAIRSDSIQVGIYIPNNAEQLKRTMKPISVTVFHDGTDLGMKERADAYLTFIQENWKRERYAELKIDEAKITPFILEHSNVASSKEMIGKLAGGFLPYLFIAFGFMGCMFPAIDLFTGEKERSTIETLLTTPVPRWKILFGKMGVVVLSGLLAATFNLLGIYLSIEVLNIVKDPVVLQAIKDILSPTFIIMLYALLCPLIIFFAGIMIPIAVRAKSFKEAQSIISPLNLLIILPAMVGFFPGVELNEVTALIPVVNIVLATKELIAGTLEWHLVAMAFGVMVLLAVIAIMLSYRKFENENNVIS</sequence>
<feature type="transmembrane region" description="Helical" evidence="5">
    <location>
        <begin position="230"/>
        <end position="255"/>
    </location>
</feature>
<dbReference type="InterPro" id="IPR013525">
    <property type="entry name" value="ABC2_TM"/>
</dbReference>
<keyword evidence="8" id="KW-1185">Reference proteome</keyword>
<evidence type="ECO:0000259" key="6">
    <source>
        <dbReference type="Pfam" id="PF12698"/>
    </source>
</evidence>
<comment type="caution">
    <text evidence="7">The sequence shown here is derived from an EMBL/GenBank/DDBJ whole genome shotgun (WGS) entry which is preliminary data.</text>
</comment>
<evidence type="ECO:0000256" key="5">
    <source>
        <dbReference type="SAM" id="Phobius"/>
    </source>
</evidence>
<feature type="transmembrane region" description="Helical" evidence="5">
    <location>
        <begin position="20"/>
        <end position="41"/>
    </location>
</feature>
<dbReference type="OrthoDB" id="5486437at2"/>
<evidence type="ECO:0000256" key="4">
    <source>
        <dbReference type="ARBA" id="ARBA00023136"/>
    </source>
</evidence>
<dbReference type="RefSeq" id="WP_144334236.1">
    <property type="nucleotide sequence ID" value="NZ_VLPL01000009.1"/>
</dbReference>
<name>A0A556MJM7_9FLAO</name>
<dbReference type="PANTHER" id="PTHR43471">
    <property type="entry name" value="ABC TRANSPORTER PERMEASE"/>
    <property type="match status" value="1"/>
</dbReference>
<dbReference type="PANTHER" id="PTHR43471:SF3">
    <property type="entry name" value="ABC TRANSPORTER PERMEASE PROTEIN NATB"/>
    <property type="match status" value="1"/>
</dbReference>
<keyword evidence="2 5" id="KW-0812">Transmembrane</keyword>
<evidence type="ECO:0000313" key="7">
    <source>
        <dbReference type="EMBL" id="TSJ40108.1"/>
    </source>
</evidence>
<feature type="transmembrane region" description="Helical" evidence="5">
    <location>
        <begin position="187"/>
        <end position="209"/>
    </location>
</feature>
<comment type="subcellular location">
    <subcellularLocation>
        <location evidence="1">Membrane</location>
        <topology evidence="1">Multi-pass membrane protein</topology>
    </subcellularLocation>
</comment>
<dbReference type="AlphaFoldDB" id="A0A556MJM7"/>
<keyword evidence="4 5" id="KW-0472">Membrane</keyword>
<feature type="transmembrane region" description="Helical" evidence="5">
    <location>
        <begin position="275"/>
        <end position="303"/>
    </location>
</feature>
<dbReference type="Proteomes" id="UP000316008">
    <property type="component" value="Unassembled WGS sequence"/>
</dbReference>
<evidence type="ECO:0000256" key="2">
    <source>
        <dbReference type="ARBA" id="ARBA00022692"/>
    </source>
</evidence>
<dbReference type="GO" id="GO:0140359">
    <property type="term" value="F:ABC-type transporter activity"/>
    <property type="evidence" value="ECO:0007669"/>
    <property type="project" value="InterPro"/>
</dbReference>
<protein>
    <submittedName>
        <fullName evidence="7">ABC transporter permease</fullName>
    </submittedName>
</protein>
<proteinExistence type="predicted"/>
<dbReference type="Pfam" id="PF12698">
    <property type="entry name" value="ABC2_membrane_3"/>
    <property type="match status" value="1"/>
</dbReference>
<feature type="transmembrane region" description="Helical" evidence="5">
    <location>
        <begin position="315"/>
        <end position="335"/>
    </location>
</feature>
<dbReference type="GO" id="GO:0016020">
    <property type="term" value="C:membrane"/>
    <property type="evidence" value="ECO:0007669"/>
    <property type="project" value="UniProtKB-SubCell"/>
</dbReference>
<evidence type="ECO:0000313" key="8">
    <source>
        <dbReference type="Proteomes" id="UP000316008"/>
    </source>
</evidence>